<protein>
    <submittedName>
        <fullName evidence="2">Uncharacterized protein</fullName>
    </submittedName>
</protein>
<keyword evidence="1" id="KW-0812">Transmembrane</keyword>
<sequence length="120" mass="13301">MKDPDPHSLRALGRGLDLLPGFAVLALPFAFALWTLGAPGDGSAAEIETSWWFRGYVALLLYTPAMALFWIAGRLAQRWDLPWVAVVLRVLRWALFLLVFGPLLLFLAATFVPPLARLVV</sequence>
<dbReference type="Proteomes" id="UP000531216">
    <property type="component" value="Unassembled WGS sequence"/>
</dbReference>
<evidence type="ECO:0000313" key="3">
    <source>
        <dbReference type="Proteomes" id="UP000531216"/>
    </source>
</evidence>
<feature type="transmembrane region" description="Helical" evidence="1">
    <location>
        <begin position="93"/>
        <end position="116"/>
    </location>
</feature>
<name>A0A7W6BS80_9HYPH</name>
<feature type="transmembrane region" description="Helical" evidence="1">
    <location>
        <begin position="20"/>
        <end position="39"/>
    </location>
</feature>
<keyword evidence="1" id="KW-0472">Membrane</keyword>
<gene>
    <name evidence="2" type="ORF">GGR05_002067</name>
</gene>
<keyword evidence="3" id="KW-1185">Reference proteome</keyword>
<feature type="transmembrane region" description="Helical" evidence="1">
    <location>
        <begin position="51"/>
        <end position="73"/>
    </location>
</feature>
<dbReference type="AlphaFoldDB" id="A0A7W6BS80"/>
<accession>A0A7W6BS80</accession>
<organism evidence="2 3">
    <name type="scientific">Aureimonas phyllosphaerae</name>
    <dbReference type="NCBI Taxonomy" id="1166078"/>
    <lineage>
        <taxon>Bacteria</taxon>
        <taxon>Pseudomonadati</taxon>
        <taxon>Pseudomonadota</taxon>
        <taxon>Alphaproteobacteria</taxon>
        <taxon>Hyphomicrobiales</taxon>
        <taxon>Aurantimonadaceae</taxon>
        <taxon>Aureimonas</taxon>
    </lineage>
</organism>
<comment type="caution">
    <text evidence="2">The sequence shown here is derived from an EMBL/GenBank/DDBJ whole genome shotgun (WGS) entry which is preliminary data.</text>
</comment>
<proteinExistence type="predicted"/>
<evidence type="ECO:0000313" key="2">
    <source>
        <dbReference type="EMBL" id="MBB3935917.1"/>
    </source>
</evidence>
<keyword evidence="1" id="KW-1133">Transmembrane helix</keyword>
<dbReference type="RefSeq" id="WP_090963671.1">
    <property type="nucleotide sequence ID" value="NZ_FOOA01000009.1"/>
</dbReference>
<dbReference type="OrthoDB" id="9873087at2"/>
<evidence type="ECO:0000256" key="1">
    <source>
        <dbReference type="SAM" id="Phobius"/>
    </source>
</evidence>
<reference evidence="2 3" key="1">
    <citation type="submission" date="2020-08" db="EMBL/GenBank/DDBJ databases">
        <title>Genomic Encyclopedia of Type Strains, Phase IV (KMG-IV): sequencing the most valuable type-strain genomes for metagenomic binning, comparative biology and taxonomic classification.</title>
        <authorList>
            <person name="Goeker M."/>
        </authorList>
    </citation>
    <scope>NUCLEOTIDE SEQUENCE [LARGE SCALE GENOMIC DNA]</scope>
    <source>
        <strain evidence="2 3">DSM 25024</strain>
    </source>
</reference>
<dbReference type="EMBL" id="JACIDO010000004">
    <property type="protein sequence ID" value="MBB3935917.1"/>
    <property type="molecule type" value="Genomic_DNA"/>
</dbReference>